<dbReference type="OrthoDB" id="3725787at2"/>
<name>A0A2A9EGA8_9MICO</name>
<reference evidence="1 2" key="1">
    <citation type="submission" date="2017-10" db="EMBL/GenBank/DDBJ databases">
        <title>Sequencing the genomes of 1000 actinobacteria strains.</title>
        <authorList>
            <person name="Klenk H.-P."/>
        </authorList>
    </citation>
    <scope>NUCLEOTIDE SEQUENCE [LARGE SCALE GENOMIC DNA]</scope>
    <source>
        <strain evidence="1 2">DSM 21838</strain>
    </source>
</reference>
<keyword evidence="2" id="KW-1185">Reference proteome</keyword>
<sequence>MSLRRFASLLLGTLLILGIGAVGLVYTYGRAHTLDAVEATVETDLSTVGTPFAGHIQSLGVHAGDRVTAGQEVARVQSPSLSQSLETGFPEEGLGYRVDGDDVIVLTATADGVVGSAEHAAGSFVTANTQIASIEVQGTSRVRAEVPMSAADYARLPAGSAMTARLPDSTEVATEVYEVQFEEAEDGESVAVVRGRSPELAEAGTFTNGAPVTAQVHLDDAEGLGSWAARQLAELITPSGASI</sequence>
<accession>A0A2A9EGA8</accession>
<proteinExistence type="predicted"/>
<comment type="caution">
    <text evidence="1">The sequence shown here is derived from an EMBL/GenBank/DDBJ whole genome shotgun (WGS) entry which is preliminary data.</text>
</comment>
<gene>
    <name evidence="1" type="ORF">ATJ97_0432</name>
</gene>
<evidence type="ECO:0000313" key="2">
    <source>
        <dbReference type="Proteomes" id="UP000222106"/>
    </source>
</evidence>
<dbReference type="Proteomes" id="UP000222106">
    <property type="component" value="Unassembled WGS sequence"/>
</dbReference>
<dbReference type="EMBL" id="PDJI01000004">
    <property type="protein sequence ID" value="PFG37964.1"/>
    <property type="molecule type" value="Genomic_DNA"/>
</dbReference>
<protein>
    <submittedName>
        <fullName evidence="1">HlyD family secretion protein</fullName>
    </submittedName>
</protein>
<dbReference type="AlphaFoldDB" id="A0A2A9EGA8"/>
<dbReference type="Gene3D" id="2.40.50.100">
    <property type="match status" value="1"/>
</dbReference>
<dbReference type="RefSeq" id="WP_098482326.1">
    <property type="nucleotide sequence ID" value="NZ_PDJI01000004.1"/>
</dbReference>
<organism evidence="1 2">
    <name type="scientific">Georgenia soli</name>
    <dbReference type="NCBI Taxonomy" id="638953"/>
    <lineage>
        <taxon>Bacteria</taxon>
        <taxon>Bacillati</taxon>
        <taxon>Actinomycetota</taxon>
        <taxon>Actinomycetes</taxon>
        <taxon>Micrococcales</taxon>
        <taxon>Bogoriellaceae</taxon>
        <taxon>Georgenia</taxon>
    </lineage>
</organism>
<evidence type="ECO:0000313" key="1">
    <source>
        <dbReference type="EMBL" id="PFG37964.1"/>
    </source>
</evidence>